<dbReference type="RefSeq" id="WP_282538656.1">
    <property type="nucleotide sequence ID" value="NZ_JASCIS010000043.1"/>
</dbReference>
<name>A0ABT6T7G1_9ACTN</name>
<comment type="caution">
    <text evidence="2">The sequence shown here is derived from an EMBL/GenBank/DDBJ whole genome shotgun (WGS) entry which is preliminary data.</text>
</comment>
<proteinExistence type="predicted"/>
<feature type="region of interest" description="Disordered" evidence="1">
    <location>
        <begin position="1"/>
        <end position="27"/>
    </location>
</feature>
<feature type="compositionally biased region" description="Basic and acidic residues" evidence="1">
    <location>
        <begin position="15"/>
        <end position="27"/>
    </location>
</feature>
<organism evidence="2 3">
    <name type="scientific">Streptomyces luteolus</name>
    <dbReference type="NCBI Taxonomy" id="3043615"/>
    <lineage>
        <taxon>Bacteria</taxon>
        <taxon>Bacillati</taxon>
        <taxon>Actinomycetota</taxon>
        <taxon>Actinomycetes</taxon>
        <taxon>Kitasatosporales</taxon>
        <taxon>Streptomycetaceae</taxon>
        <taxon>Streptomyces</taxon>
    </lineage>
</organism>
<gene>
    <name evidence="2" type="ORF">QIT00_30400</name>
</gene>
<evidence type="ECO:0008006" key="4">
    <source>
        <dbReference type="Google" id="ProtNLM"/>
    </source>
</evidence>
<dbReference type="Proteomes" id="UP001237105">
    <property type="component" value="Unassembled WGS sequence"/>
</dbReference>
<sequence>MGKTITRTTLHKRKPTDQCKDRRRGISDEGHVRLVTIGGNGASQARRAAAGQAYKRGPWQFRTWRREHDRMQCPNPRRHAELGDACVHQEITILEHPMGPEDAPFRPSNTVRQLKGSESE</sequence>
<evidence type="ECO:0000256" key="1">
    <source>
        <dbReference type="SAM" id="MobiDB-lite"/>
    </source>
</evidence>
<dbReference type="EMBL" id="JASCIS010000043">
    <property type="protein sequence ID" value="MDI3422802.1"/>
    <property type="molecule type" value="Genomic_DNA"/>
</dbReference>
<keyword evidence="3" id="KW-1185">Reference proteome</keyword>
<protein>
    <recommendedName>
        <fullName evidence="4">Transposase</fullName>
    </recommendedName>
</protein>
<accession>A0ABT6T7G1</accession>
<reference evidence="2 3" key="1">
    <citation type="submission" date="2023-05" db="EMBL/GenBank/DDBJ databases">
        <title>Draft genome sequence of Streptomyces sp. B-S-A12 isolated from a cave soil in Thailand.</title>
        <authorList>
            <person name="Chamroensaksri N."/>
            <person name="Muangham S."/>
        </authorList>
    </citation>
    <scope>NUCLEOTIDE SEQUENCE [LARGE SCALE GENOMIC DNA]</scope>
    <source>
        <strain evidence="2 3">B-S-A12</strain>
    </source>
</reference>
<evidence type="ECO:0000313" key="2">
    <source>
        <dbReference type="EMBL" id="MDI3422802.1"/>
    </source>
</evidence>
<feature type="region of interest" description="Disordered" evidence="1">
    <location>
        <begin position="96"/>
        <end position="120"/>
    </location>
</feature>
<evidence type="ECO:0000313" key="3">
    <source>
        <dbReference type="Proteomes" id="UP001237105"/>
    </source>
</evidence>